<evidence type="ECO:0000313" key="2">
    <source>
        <dbReference type="Proteomes" id="UP000221165"/>
    </source>
</evidence>
<comment type="caution">
    <text evidence="1">The sequence shown here is derived from an EMBL/GenBank/DDBJ whole genome shotgun (WGS) entry which is preliminary data.</text>
</comment>
<reference evidence="1 2" key="1">
    <citation type="journal article" date="2017" name="Int. J. Parasitol.">
        <title>The genome of the protozoan parasite Cystoisospora suis and a reverse vaccinology approach to identify vaccine candidates.</title>
        <authorList>
            <person name="Palmieri N."/>
            <person name="Shrestha A."/>
            <person name="Ruttkowski B."/>
            <person name="Beck T."/>
            <person name="Vogl C."/>
            <person name="Tomley F."/>
            <person name="Blake D.P."/>
            <person name="Joachim A."/>
        </authorList>
    </citation>
    <scope>NUCLEOTIDE SEQUENCE [LARGE SCALE GENOMIC DNA]</scope>
    <source>
        <strain evidence="1 2">Wien I</strain>
    </source>
</reference>
<dbReference type="Proteomes" id="UP000221165">
    <property type="component" value="Unassembled WGS sequence"/>
</dbReference>
<keyword evidence="2" id="KW-1185">Reference proteome</keyword>
<protein>
    <submittedName>
        <fullName evidence="1">Uncharacterized protein</fullName>
    </submittedName>
</protein>
<feature type="non-terminal residue" evidence="1">
    <location>
        <position position="1"/>
    </location>
</feature>
<dbReference type="AlphaFoldDB" id="A0A2C6KJT9"/>
<name>A0A2C6KJT9_9APIC</name>
<evidence type="ECO:0000313" key="1">
    <source>
        <dbReference type="EMBL" id="PHJ16908.1"/>
    </source>
</evidence>
<gene>
    <name evidence="1" type="ORF">CSUI_009277</name>
</gene>
<sequence length="46" mass="5257">AIFPRFSLSSRRAFCEAPKREETGFTLLSVSGQSTQERQDNRMALH</sequence>
<dbReference type="RefSeq" id="XP_067918633.1">
    <property type="nucleotide sequence ID" value="XM_068069393.1"/>
</dbReference>
<dbReference type="GeneID" id="94432604"/>
<organism evidence="1 2">
    <name type="scientific">Cystoisospora suis</name>
    <dbReference type="NCBI Taxonomy" id="483139"/>
    <lineage>
        <taxon>Eukaryota</taxon>
        <taxon>Sar</taxon>
        <taxon>Alveolata</taxon>
        <taxon>Apicomplexa</taxon>
        <taxon>Conoidasida</taxon>
        <taxon>Coccidia</taxon>
        <taxon>Eucoccidiorida</taxon>
        <taxon>Eimeriorina</taxon>
        <taxon>Sarcocystidae</taxon>
        <taxon>Cystoisospora</taxon>
    </lineage>
</organism>
<proteinExistence type="predicted"/>
<dbReference type="VEuPathDB" id="ToxoDB:CSUI_009277"/>
<accession>A0A2C6KJT9</accession>
<dbReference type="EMBL" id="MIGC01005483">
    <property type="protein sequence ID" value="PHJ16908.1"/>
    <property type="molecule type" value="Genomic_DNA"/>
</dbReference>